<evidence type="ECO:0000256" key="3">
    <source>
        <dbReference type="ARBA" id="ARBA00022723"/>
    </source>
</evidence>
<keyword evidence="2 7" id="KW-0540">Nuclease</keyword>
<dbReference type="Pfam" id="PF02130">
    <property type="entry name" value="YbeY"/>
    <property type="match status" value="1"/>
</dbReference>
<evidence type="ECO:0000256" key="4">
    <source>
        <dbReference type="ARBA" id="ARBA00022759"/>
    </source>
</evidence>
<dbReference type="InterPro" id="IPR002036">
    <property type="entry name" value="YbeY"/>
</dbReference>
<dbReference type="GO" id="GO:0006364">
    <property type="term" value="P:rRNA processing"/>
    <property type="evidence" value="ECO:0007669"/>
    <property type="project" value="UniProtKB-UniRule"/>
</dbReference>
<evidence type="ECO:0000256" key="2">
    <source>
        <dbReference type="ARBA" id="ARBA00022722"/>
    </source>
</evidence>
<dbReference type="InterPro" id="IPR023091">
    <property type="entry name" value="MetalPrtase_cat_dom_sf_prd"/>
</dbReference>
<dbReference type="STRING" id="1802440.A2569_01435"/>
<keyword evidence="4 7" id="KW-0255">Endonuclease</keyword>
<dbReference type="EC" id="3.1.-.-" evidence="7"/>
<keyword evidence="7" id="KW-0690">Ribosome biogenesis</keyword>
<dbReference type="GO" id="GO:0004521">
    <property type="term" value="F:RNA endonuclease activity"/>
    <property type="evidence" value="ECO:0007669"/>
    <property type="project" value="UniProtKB-UniRule"/>
</dbReference>
<feature type="binding site" evidence="7">
    <location>
        <position position="98"/>
    </location>
    <ligand>
        <name>Zn(2+)</name>
        <dbReference type="ChEBI" id="CHEBI:29105"/>
        <note>catalytic</note>
    </ligand>
</feature>
<comment type="caution">
    <text evidence="8">The sequence shown here is derived from an EMBL/GenBank/DDBJ whole genome shotgun (WGS) entry which is preliminary data.</text>
</comment>
<evidence type="ECO:0000313" key="8">
    <source>
        <dbReference type="EMBL" id="OHA60208.1"/>
    </source>
</evidence>
<dbReference type="NCBIfam" id="TIGR00043">
    <property type="entry name" value="rRNA maturation RNase YbeY"/>
    <property type="match status" value="1"/>
</dbReference>
<organism evidence="8 9">
    <name type="scientific">Candidatus Vogelbacteria bacterium RIFOXYD1_FULL_51_18</name>
    <dbReference type="NCBI Taxonomy" id="1802440"/>
    <lineage>
        <taxon>Bacteria</taxon>
        <taxon>Candidatus Vogeliibacteriota</taxon>
    </lineage>
</organism>
<evidence type="ECO:0000256" key="7">
    <source>
        <dbReference type="HAMAP-Rule" id="MF_00009"/>
    </source>
</evidence>
<keyword evidence="7" id="KW-0698">rRNA processing</keyword>
<feature type="binding site" evidence="7">
    <location>
        <position position="92"/>
    </location>
    <ligand>
        <name>Zn(2+)</name>
        <dbReference type="ChEBI" id="CHEBI:29105"/>
        <note>catalytic</note>
    </ligand>
</feature>
<keyword evidence="3 7" id="KW-0479">Metal-binding</keyword>
<accession>A0A1G2QIG3</accession>
<reference evidence="8 9" key="1">
    <citation type="journal article" date="2016" name="Nat. Commun.">
        <title>Thousands of microbial genomes shed light on interconnected biogeochemical processes in an aquifer system.</title>
        <authorList>
            <person name="Anantharaman K."/>
            <person name="Brown C.T."/>
            <person name="Hug L.A."/>
            <person name="Sharon I."/>
            <person name="Castelle C.J."/>
            <person name="Probst A.J."/>
            <person name="Thomas B.C."/>
            <person name="Singh A."/>
            <person name="Wilkins M.J."/>
            <person name="Karaoz U."/>
            <person name="Brodie E.L."/>
            <person name="Williams K.H."/>
            <person name="Hubbard S.S."/>
            <person name="Banfield J.F."/>
        </authorList>
    </citation>
    <scope>NUCLEOTIDE SEQUENCE [LARGE SCALE GENOMIC DNA]</scope>
</reference>
<feature type="binding site" evidence="7">
    <location>
        <position position="88"/>
    </location>
    <ligand>
        <name>Zn(2+)</name>
        <dbReference type="ChEBI" id="CHEBI:29105"/>
        <note>catalytic</note>
    </ligand>
</feature>
<sequence>MSLSAGNLTRLPAPQEEFASAAEQVLGRGYELSLVFVGNERMRTLNRRYRGKNTTTNVLSFPLSKTSGEIFINLRGLEGYLVLRLFIHALLHLKGYAHGSRMERIETKLCKTFSHDSQYRDGDRRGDAHGAGSCW</sequence>
<comment type="cofactor">
    <cofactor evidence="7">
        <name>Zn(2+)</name>
        <dbReference type="ChEBI" id="CHEBI:29105"/>
    </cofactor>
    <text evidence="7">Binds 1 zinc ion.</text>
</comment>
<dbReference type="GO" id="GO:0004222">
    <property type="term" value="F:metalloendopeptidase activity"/>
    <property type="evidence" value="ECO:0007669"/>
    <property type="project" value="InterPro"/>
</dbReference>
<proteinExistence type="inferred from homology"/>
<evidence type="ECO:0000256" key="1">
    <source>
        <dbReference type="ARBA" id="ARBA00010875"/>
    </source>
</evidence>
<dbReference type="AlphaFoldDB" id="A0A1G2QIG3"/>
<keyword evidence="7" id="KW-0963">Cytoplasm</keyword>
<evidence type="ECO:0000256" key="6">
    <source>
        <dbReference type="ARBA" id="ARBA00022833"/>
    </source>
</evidence>
<name>A0A1G2QIG3_9BACT</name>
<keyword evidence="5 7" id="KW-0378">Hydrolase</keyword>
<dbReference type="GO" id="GO:0005737">
    <property type="term" value="C:cytoplasm"/>
    <property type="evidence" value="ECO:0007669"/>
    <property type="project" value="UniProtKB-SubCell"/>
</dbReference>
<gene>
    <name evidence="7" type="primary">ybeY</name>
    <name evidence="8" type="ORF">A2569_01435</name>
</gene>
<comment type="similarity">
    <text evidence="1 7">Belongs to the endoribonuclease YbeY family.</text>
</comment>
<comment type="subcellular location">
    <subcellularLocation>
        <location evidence="7">Cytoplasm</location>
    </subcellularLocation>
</comment>
<dbReference type="HAMAP" id="MF_00009">
    <property type="entry name" value="Endoribonucl_YbeY"/>
    <property type="match status" value="1"/>
</dbReference>
<dbReference type="SUPFAM" id="SSF55486">
    <property type="entry name" value="Metalloproteases ('zincins'), catalytic domain"/>
    <property type="match status" value="1"/>
</dbReference>
<dbReference type="Proteomes" id="UP000177090">
    <property type="component" value="Unassembled WGS sequence"/>
</dbReference>
<keyword evidence="6 7" id="KW-0862">Zinc</keyword>
<dbReference type="GO" id="GO:0008270">
    <property type="term" value="F:zinc ion binding"/>
    <property type="evidence" value="ECO:0007669"/>
    <property type="project" value="UniProtKB-UniRule"/>
</dbReference>
<dbReference type="Gene3D" id="3.40.390.30">
    <property type="entry name" value="Metalloproteases ('zincins'), catalytic domain"/>
    <property type="match status" value="1"/>
</dbReference>
<protein>
    <recommendedName>
        <fullName evidence="7">Endoribonuclease YbeY</fullName>
        <ecNumber evidence="7">3.1.-.-</ecNumber>
    </recommendedName>
</protein>
<evidence type="ECO:0000313" key="9">
    <source>
        <dbReference type="Proteomes" id="UP000177090"/>
    </source>
</evidence>
<dbReference type="EMBL" id="MHTL01000017">
    <property type="protein sequence ID" value="OHA60208.1"/>
    <property type="molecule type" value="Genomic_DNA"/>
</dbReference>
<comment type="function">
    <text evidence="7">Single strand-specific metallo-endoribonuclease involved in late-stage 70S ribosome quality control and in maturation of the 3' terminus of the 16S rRNA.</text>
</comment>
<evidence type="ECO:0000256" key="5">
    <source>
        <dbReference type="ARBA" id="ARBA00022801"/>
    </source>
</evidence>